<dbReference type="InterPro" id="IPR007344">
    <property type="entry name" value="GrpB/CoaE"/>
</dbReference>
<proteinExistence type="predicted"/>
<evidence type="ECO:0000313" key="1">
    <source>
        <dbReference type="EMBL" id="OAQ64942.1"/>
    </source>
</evidence>
<accession>A0A179FHE8</accession>
<dbReference type="SUPFAM" id="SSF81301">
    <property type="entry name" value="Nucleotidyltransferase"/>
    <property type="match status" value="1"/>
</dbReference>
<gene>
    <name evidence="1" type="ORF">VFPPC_06125</name>
</gene>
<name>A0A179FHE8_METCM</name>
<dbReference type="Gene3D" id="3.30.460.10">
    <property type="entry name" value="Beta Polymerase, domain 2"/>
    <property type="match status" value="1"/>
</dbReference>
<dbReference type="Pfam" id="PF04229">
    <property type="entry name" value="GrpB"/>
    <property type="match status" value="1"/>
</dbReference>
<dbReference type="InterPro" id="IPR043519">
    <property type="entry name" value="NT_sf"/>
</dbReference>
<dbReference type="GeneID" id="28849209"/>
<dbReference type="RefSeq" id="XP_018142256.1">
    <property type="nucleotide sequence ID" value="XM_018285215.1"/>
</dbReference>
<comment type="caution">
    <text evidence="1">The sequence shown here is derived from an EMBL/GenBank/DDBJ whole genome shotgun (WGS) entry which is preliminary data.</text>
</comment>
<dbReference type="OrthoDB" id="630895at2759"/>
<evidence type="ECO:0000313" key="2">
    <source>
        <dbReference type="Proteomes" id="UP000078397"/>
    </source>
</evidence>
<dbReference type="PANTHER" id="PTHR34822">
    <property type="entry name" value="GRPB DOMAIN PROTEIN (AFU_ORTHOLOGUE AFUA_1G01530)"/>
    <property type="match status" value="1"/>
</dbReference>
<protein>
    <submittedName>
        <fullName evidence="1">GrpB domain-containing protein</fullName>
    </submittedName>
</protein>
<dbReference type="KEGG" id="pchm:VFPPC_06125"/>
<dbReference type="AlphaFoldDB" id="A0A179FHE8"/>
<reference evidence="1 2" key="1">
    <citation type="journal article" date="2016" name="PLoS Pathog.">
        <title>Biosynthesis of antibiotic leucinostatins in bio-control fungus Purpureocillium lilacinum and their inhibition on phytophthora revealed by genome mining.</title>
        <authorList>
            <person name="Wang G."/>
            <person name="Liu Z."/>
            <person name="Lin R."/>
            <person name="Li E."/>
            <person name="Mao Z."/>
            <person name="Ling J."/>
            <person name="Yang Y."/>
            <person name="Yin W.B."/>
            <person name="Xie B."/>
        </authorList>
    </citation>
    <scope>NUCLEOTIDE SEQUENCE [LARGE SCALE GENOMIC DNA]</scope>
    <source>
        <strain evidence="1">170</strain>
    </source>
</reference>
<dbReference type="PANTHER" id="PTHR34822:SF1">
    <property type="entry name" value="GRPB FAMILY PROTEIN"/>
    <property type="match status" value="1"/>
</dbReference>
<sequence>MTQADTLTAKTAATKVKQPTPEEIMKDYNYDPDGVMRISRRKVPYSLEIQDPDPNWPIQFESLKADIEAALGPKAICISHVGSTSVPGLPAKNIIDIDLTVADTANQDDYIPALESAGFQWTLYEPGWHNHHFLVRYEPMTNLHVFSEGCPELVRHQMFRNHILNNKEDRELYIKAKRDAASVTTQNGEQGMDYNLRKEKVIREILQRIWKEAGFIE</sequence>
<keyword evidence="2" id="KW-1185">Reference proteome</keyword>
<organism evidence="1 2">
    <name type="scientific">Pochonia chlamydosporia 170</name>
    <dbReference type="NCBI Taxonomy" id="1380566"/>
    <lineage>
        <taxon>Eukaryota</taxon>
        <taxon>Fungi</taxon>
        <taxon>Dikarya</taxon>
        <taxon>Ascomycota</taxon>
        <taxon>Pezizomycotina</taxon>
        <taxon>Sordariomycetes</taxon>
        <taxon>Hypocreomycetidae</taxon>
        <taxon>Hypocreales</taxon>
        <taxon>Clavicipitaceae</taxon>
        <taxon>Pochonia</taxon>
    </lineage>
</organism>
<dbReference type="Proteomes" id="UP000078397">
    <property type="component" value="Unassembled WGS sequence"/>
</dbReference>
<dbReference type="EMBL" id="LSBJ02000005">
    <property type="protein sequence ID" value="OAQ64942.1"/>
    <property type="molecule type" value="Genomic_DNA"/>
</dbReference>